<evidence type="ECO:0000256" key="3">
    <source>
        <dbReference type="ARBA" id="ARBA00023163"/>
    </source>
</evidence>
<accession>A0A840R820</accession>
<dbReference type="SMART" id="SM01134">
    <property type="entry name" value="DeoRC"/>
    <property type="match status" value="1"/>
</dbReference>
<keyword evidence="3" id="KW-0804">Transcription</keyword>
<dbReference type="InterPro" id="IPR037171">
    <property type="entry name" value="NagB/RpiA_transferase-like"/>
</dbReference>
<comment type="caution">
    <text evidence="5">The sequence shown here is derived from an EMBL/GenBank/DDBJ whole genome shotgun (WGS) entry which is preliminary data.</text>
</comment>
<dbReference type="InterPro" id="IPR036388">
    <property type="entry name" value="WH-like_DNA-bd_sf"/>
</dbReference>
<reference evidence="5 6" key="1">
    <citation type="submission" date="2020-08" db="EMBL/GenBank/DDBJ databases">
        <title>Genomic Encyclopedia of Type Strains, Phase IV (KMG-IV): sequencing the most valuable type-strain genomes for metagenomic binning, comparative biology and taxonomic classification.</title>
        <authorList>
            <person name="Goeker M."/>
        </authorList>
    </citation>
    <scope>NUCLEOTIDE SEQUENCE [LARGE SCALE GENOMIC DNA]</scope>
    <source>
        <strain evidence="5 6">DSM 18233</strain>
    </source>
</reference>
<dbReference type="InterPro" id="IPR036390">
    <property type="entry name" value="WH_DNA-bd_sf"/>
</dbReference>
<gene>
    <name evidence="5" type="ORF">HNQ50_000189</name>
</gene>
<dbReference type="PROSITE" id="PS51000">
    <property type="entry name" value="HTH_DEOR_2"/>
    <property type="match status" value="1"/>
</dbReference>
<name>A0A840R820_9NEIS</name>
<dbReference type="PRINTS" id="PR00037">
    <property type="entry name" value="HTHLACR"/>
</dbReference>
<dbReference type="Pfam" id="PF00455">
    <property type="entry name" value="DeoRC"/>
    <property type="match status" value="1"/>
</dbReference>
<dbReference type="InterPro" id="IPR050313">
    <property type="entry name" value="Carb_Metab_HTH_regulators"/>
</dbReference>
<dbReference type="PANTHER" id="PTHR30363:SF4">
    <property type="entry name" value="GLYCEROL-3-PHOSPHATE REGULON REPRESSOR"/>
    <property type="match status" value="1"/>
</dbReference>
<protein>
    <submittedName>
        <fullName evidence="5">DeoR/GlpR family transcriptional regulator of sugar metabolism</fullName>
    </submittedName>
</protein>
<dbReference type="InterPro" id="IPR001034">
    <property type="entry name" value="DeoR_HTH"/>
</dbReference>
<feature type="domain" description="HTH deoR-type" evidence="4">
    <location>
        <begin position="17"/>
        <end position="72"/>
    </location>
</feature>
<evidence type="ECO:0000313" key="6">
    <source>
        <dbReference type="Proteomes" id="UP000543030"/>
    </source>
</evidence>
<organism evidence="5 6">
    <name type="scientific">Silvimonas terrae</name>
    <dbReference type="NCBI Taxonomy" id="300266"/>
    <lineage>
        <taxon>Bacteria</taxon>
        <taxon>Pseudomonadati</taxon>
        <taxon>Pseudomonadota</taxon>
        <taxon>Betaproteobacteria</taxon>
        <taxon>Neisseriales</taxon>
        <taxon>Chitinibacteraceae</taxon>
        <taxon>Silvimonas</taxon>
    </lineage>
</organism>
<evidence type="ECO:0000256" key="2">
    <source>
        <dbReference type="ARBA" id="ARBA00023015"/>
    </source>
</evidence>
<dbReference type="PANTHER" id="PTHR30363">
    <property type="entry name" value="HTH-TYPE TRANSCRIPTIONAL REGULATOR SRLR-RELATED"/>
    <property type="match status" value="1"/>
</dbReference>
<evidence type="ECO:0000313" key="5">
    <source>
        <dbReference type="EMBL" id="MBB5189479.1"/>
    </source>
</evidence>
<dbReference type="SMART" id="SM00420">
    <property type="entry name" value="HTH_DEOR"/>
    <property type="match status" value="1"/>
</dbReference>
<keyword evidence="6" id="KW-1185">Reference proteome</keyword>
<proteinExistence type="predicted"/>
<keyword evidence="1" id="KW-0678">Repressor</keyword>
<dbReference type="Pfam" id="PF08220">
    <property type="entry name" value="HTH_DeoR"/>
    <property type="match status" value="1"/>
</dbReference>
<dbReference type="Gene3D" id="1.10.10.10">
    <property type="entry name" value="Winged helix-like DNA-binding domain superfamily/Winged helix DNA-binding domain"/>
    <property type="match status" value="1"/>
</dbReference>
<dbReference type="RefSeq" id="WP_184096617.1">
    <property type="nucleotide sequence ID" value="NZ_JACHHN010000001.1"/>
</dbReference>
<evidence type="ECO:0000259" key="4">
    <source>
        <dbReference type="PROSITE" id="PS51000"/>
    </source>
</evidence>
<dbReference type="SUPFAM" id="SSF46785">
    <property type="entry name" value="Winged helix' DNA-binding domain"/>
    <property type="match status" value="1"/>
</dbReference>
<sequence>MSVDERRERFKSGTALPVDRHQIIRERLQQDGRVLAAELAQEFAVSEDSIRRDLREMAANGECQRVYGGAIAMSATGKPIKERNAENLARKERLARSAVRLIQGGQFVFLDAGSTNLAIAQLLPEDIGLTVATNAPAIAAALVGREDLRVIMIGGTLDHQTGGTLGASALLDVQQMRPDLCFLGICAISAESGLGGGHIEDVAFKRQLVASSGAIVAVATNEKLGTGAPFLIAPLTEVTHLVIEHDADAQILVRLAESGTSLADAGINVLRAE</sequence>
<dbReference type="InterPro" id="IPR014036">
    <property type="entry name" value="DeoR-like_C"/>
</dbReference>
<dbReference type="SUPFAM" id="SSF100950">
    <property type="entry name" value="NagB/RpiA/CoA transferase-like"/>
    <property type="match status" value="1"/>
</dbReference>
<evidence type="ECO:0000256" key="1">
    <source>
        <dbReference type="ARBA" id="ARBA00022491"/>
    </source>
</evidence>
<dbReference type="EMBL" id="JACHHN010000001">
    <property type="protein sequence ID" value="MBB5189479.1"/>
    <property type="molecule type" value="Genomic_DNA"/>
</dbReference>
<keyword evidence="2" id="KW-0805">Transcription regulation</keyword>
<dbReference type="GO" id="GO:0003700">
    <property type="term" value="F:DNA-binding transcription factor activity"/>
    <property type="evidence" value="ECO:0007669"/>
    <property type="project" value="InterPro"/>
</dbReference>
<dbReference type="AlphaFoldDB" id="A0A840R820"/>
<dbReference type="Proteomes" id="UP000543030">
    <property type="component" value="Unassembled WGS sequence"/>
</dbReference>